<dbReference type="Gene3D" id="1.10.10.10">
    <property type="entry name" value="Winged helix-like DNA-binding domain superfamily/Winged helix DNA-binding domain"/>
    <property type="match status" value="1"/>
</dbReference>
<dbReference type="SUPFAM" id="SSF55781">
    <property type="entry name" value="GAF domain-like"/>
    <property type="match status" value="1"/>
</dbReference>
<protein>
    <submittedName>
        <fullName evidence="6">DNA-binding transcriptional regulator, IclR family</fullName>
    </submittedName>
</protein>
<feature type="domain" description="HTH iclR-type" evidence="4">
    <location>
        <begin position="9"/>
        <end position="70"/>
    </location>
</feature>
<dbReference type="PROSITE" id="PS51077">
    <property type="entry name" value="HTH_ICLR"/>
    <property type="match status" value="1"/>
</dbReference>
<dbReference type="Pfam" id="PF09339">
    <property type="entry name" value="HTH_IclR"/>
    <property type="match status" value="1"/>
</dbReference>
<keyword evidence="7" id="KW-1185">Reference proteome</keyword>
<keyword evidence="3" id="KW-0804">Transcription</keyword>
<evidence type="ECO:0000256" key="1">
    <source>
        <dbReference type="ARBA" id="ARBA00023015"/>
    </source>
</evidence>
<gene>
    <name evidence="6" type="ORF">SAMN04489732_10842</name>
</gene>
<dbReference type="Gene3D" id="3.30.450.40">
    <property type="match status" value="1"/>
</dbReference>
<evidence type="ECO:0000313" key="7">
    <source>
        <dbReference type="Proteomes" id="UP000198582"/>
    </source>
</evidence>
<dbReference type="PANTHER" id="PTHR30136:SF24">
    <property type="entry name" value="HTH-TYPE TRANSCRIPTIONAL REPRESSOR ALLR"/>
    <property type="match status" value="1"/>
</dbReference>
<dbReference type="GO" id="GO:0045892">
    <property type="term" value="P:negative regulation of DNA-templated transcription"/>
    <property type="evidence" value="ECO:0007669"/>
    <property type="project" value="TreeGrafter"/>
</dbReference>
<evidence type="ECO:0000259" key="4">
    <source>
        <dbReference type="PROSITE" id="PS51077"/>
    </source>
</evidence>
<keyword evidence="1" id="KW-0805">Transcription regulation</keyword>
<proteinExistence type="predicted"/>
<dbReference type="EMBL" id="FOEF01000008">
    <property type="protein sequence ID" value="SEP40764.1"/>
    <property type="molecule type" value="Genomic_DNA"/>
</dbReference>
<name>A0A1H8XKZ4_9PSEU</name>
<evidence type="ECO:0000256" key="3">
    <source>
        <dbReference type="ARBA" id="ARBA00023163"/>
    </source>
</evidence>
<dbReference type="GO" id="GO:0003677">
    <property type="term" value="F:DNA binding"/>
    <property type="evidence" value="ECO:0007669"/>
    <property type="project" value="UniProtKB-KW"/>
</dbReference>
<dbReference type="Pfam" id="PF01614">
    <property type="entry name" value="IclR_C"/>
    <property type="match status" value="1"/>
</dbReference>
<dbReference type="InterPro" id="IPR014757">
    <property type="entry name" value="Tscrpt_reg_IclR_C"/>
</dbReference>
<dbReference type="GO" id="GO:0003700">
    <property type="term" value="F:DNA-binding transcription factor activity"/>
    <property type="evidence" value="ECO:0007669"/>
    <property type="project" value="TreeGrafter"/>
</dbReference>
<dbReference type="SMART" id="SM00346">
    <property type="entry name" value="HTH_ICLR"/>
    <property type="match status" value="1"/>
</dbReference>
<accession>A0A1H8XKZ4</accession>
<dbReference type="AlphaFoldDB" id="A0A1H8XKZ4"/>
<dbReference type="InterPro" id="IPR005471">
    <property type="entry name" value="Tscrpt_reg_IclR_N"/>
</dbReference>
<dbReference type="OrthoDB" id="60629at2"/>
<dbReference type="Proteomes" id="UP000198582">
    <property type="component" value="Unassembled WGS sequence"/>
</dbReference>
<evidence type="ECO:0000256" key="2">
    <source>
        <dbReference type="ARBA" id="ARBA00023125"/>
    </source>
</evidence>
<dbReference type="STRING" id="394193.SAMN04489732_10842"/>
<dbReference type="SUPFAM" id="SSF46785">
    <property type="entry name" value="Winged helix' DNA-binding domain"/>
    <property type="match status" value="1"/>
</dbReference>
<organism evidence="6 7">
    <name type="scientific">Amycolatopsis saalfeldensis</name>
    <dbReference type="NCBI Taxonomy" id="394193"/>
    <lineage>
        <taxon>Bacteria</taxon>
        <taxon>Bacillati</taxon>
        <taxon>Actinomycetota</taxon>
        <taxon>Actinomycetes</taxon>
        <taxon>Pseudonocardiales</taxon>
        <taxon>Pseudonocardiaceae</taxon>
        <taxon>Amycolatopsis</taxon>
    </lineage>
</organism>
<reference evidence="6 7" key="1">
    <citation type="submission" date="2016-10" db="EMBL/GenBank/DDBJ databases">
        <authorList>
            <person name="de Groot N.N."/>
        </authorList>
    </citation>
    <scope>NUCLEOTIDE SEQUENCE [LARGE SCALE GENOMIC DNA]</scope>
    <source>
        <strain evidence="6 7">DSM 44993</strain>
    </source>
</reference>
<sequence>MRHNARRPPSVVGRVLDVLGAFTSDRPVLTLSELSRRTGLPLSTTHRLAAELVSRGALQRDGDGQFRVGLWLWEVASLAPHGAQLRESAMPFLEDLYEATHQNVQLAVLDGAEVVYIERLSGRHAVNVISRVGGRLPVHATAVGLVLLAHAPADVQEQVLARPLKRYTGRTIASPEQLRRVLADVRQQGYAVSDGQIELVALSVGAAVHGPDDTVVAAISVVVPAQGTDPFTLVPAVRASARGISRALGAPRTLRLPEDVRRETHQSFH</sequence>
<keyword evidence="2 6" id="KW-0238">DNA-binding</keyword>
<evidence type="ECO:0000313" key="6">
    <source>
        <dbReference type="EMBL" id="SEP40764.1"/>
    </source>
</evidence>
<evidence type="ECO:0000259" key="5">
    <source>
        <dbReference type="PROSITE" id="PS51078"/>
    </source>
</evidence>
<dbReference type="InterPro" id="IPR029016">
    <property type="entry name" value="GAF-like_dom_sf"/>
</dbReference>
<feature type="domain" description="IclR-ED" evidence="5">
    <location>
        <begin position="71"/>
        <end position="250"/>
    </location>
</feature>
<dbReference type="PANTHER" id="PTHR30136">
    <property type="entry name" value="HELIX-TURN-HELIX TRANSCRIPTIONAL REGULATOR, ICLR FAMILY"/>
    <property type="match status" value="1"/>
</dbReference>
<dbReference type="RefSeq" id="WP_091618265.1">
    <property type="nucleotide sequence ID" value="NZ_FOEF01000008.1"/>
</dbReference>
<dbReference type="PROSITE" id="PS51078">
    <property type="entry name" value="ICLR_ED"/>
    <property type="match status" value="1"/>
</dbReference>
<dbReference type="InterPro" id="IPR036390">
    <property type="entry name" value="WH_DNA-bd_sf"/>
</dbReference>
<dbReference type="InterPro" id="IPR036388">
    <property type="entry name" value="WH-like_DNA-bd_sf"/>
</dbReference>
<dbReference type="InterPro" id="IPR050707">
    <property type="entry name" value="HTH_MetabolicPath_Reg"/>
</dbReference>